<protein>
    <submittedName>
        <fullName evidence="2">Uncharacterized protein</fullName>
    </submittedName>
</protein>
<keyword evidence="1" id="KW-1133">Transmembrane helix</keyword>
<evidence type="ECO:0000256" key="1">
    <source>
        <dbReference type="SAM" id="Phobius"/>
    </source>
</evidence>
<feature type="transmembrane region" description="Helical" evidence="1">
    <location>
        <begin position="159"/>
        <end position="178"/>
    </location>
</feature>
<dbReference type="AlphaFoldDB" id="A0A5Q5BS52"/>
<accession>A0A5Q5BS52</accession>
<name>A0A5Q5BS52_MYCSS</name>
<gene>
    <name evidence="2" type="ordered locus">Mmcs_5260</name>
</gene>
<keyword evidence="1" id="KW-0812">Transmembrane</keyword>
<proteinExistence type="predicted"/>
<feature type="transmembrane region" description="Helical" evidence="1">
    <location>
        <begin position="32"/>
        <end position="52"/>
    </location>
</feature>
<organism evidence="2">
    <name type="scientific">Mycobacterium sp. (strain MCS)</name>
    <dbReference type="NCBI Taxonomy" id="164756"/>
    <lineage>
        <taxon>Bacteria</taxon>
        <taxon>Bacillati</taxon>
        <taxon>Actinomycetota</taxon>
        <taxon>Actinomycetes</taxon>
        <taxon>Mycobacteriales</taxon>
        <taxon>Mycobacteriaceae</taxon>
        <taxon>Mycobacterium</taxon>
    </lineage>
</organism>
<dbReference type="Pfam" id="PF20108">
    <property type="entry name" value="DUF6498"/>
    <property type="match status" value="1"/>
</dbReference>
<evidence type="ECO:0000313" key="2">
    <source>
        <dbReference type="EMBL" id="ABG11361.1"/>
    </source>
</evidence>
<reference evidence="2" key="1">
    <citation type="submission" date="2006-06" db="EMBL/GenBank/DDBJ databases">
        <title>Complete sequence of chromosome of Mycobacterium sp. MCS.</title>
        <authorList>
            <consortium name="US DOE Joint Genome Institute"/>
            <person name="Copeland A."/>
            <person name="Lucas S."/>
            <person name="Lapidus A."/>
            <person name="Barry K."/>
            <person name="Detter J.C."/>
            <person name="Glavina del Rio T."/>
            <person name="Hammon N."/>
            <person name="Israni S."/>
            <person name="Dalin E."/>
            <person name="Tice H."/>
            <person name="Pitluck S."/>
            <person name="Martinez M."/>
            <person name="Schmutz J."/>
            <person name="Larimer F."/>
            <person name="Land M."/>
            <person name="Hauser L."/>
            <person name="Kyrpides N."/>
            <person name="Kim E."/>
            <person name="Miller C.D."/>
            <person name="Hughes J.E."/>
            <person name="Anderson A.J."/>
            <person name="Sims R.C."/>
            <person name="Richardson P."/>
        </authorList>
    </citation>
    <scope>NUCLEOTIDE SEQUENCE [LARGE SCALE GENOMIC DNA]</scope>
    <source>
        <strain evidence="2">MCS</strain>
    </source>
</reference>
<dbReference type="InterPro" id="IPR045466">
    <property type="entry name" value="DUF6498"/>
</dbReference>
<dbReference type="EMBL" id="CP000384">
    <property type="protein sequence ID" value="ABG11361.1"/>
    <property type="molecule type" value="Genomic_DNA"/>
</dbReference>
<feature type="transmembrane region" description="Helical" evidence="1">
    <location>
        <begin position="79"/>
        <end position="105"/>
    </location>
</feature>
<keyword evidence="1" id="KW-0472">Membrane</keyword>
<feature type="transmembrane region" description="Helical" evidence="1">
    <location>
        <begin position="120"/>
        <end position="138"/>
    </location>
</feature>
<dbReference type="KEGG" id="mmc:Mmcs_5260"/>
<sequence length="259" mass="28806" precursor="true">MIRFVHLLTLLGVVAVPAAGWFAAQWSGGTTLAVYWVENVAVCAFIALRILVHQKRSPRRGHFRYEAPNTDRRAARSSFLTGFAVTGFAFCAAHGVFLGVILLLLDRNGESGFAAIDWRSVAYGCLGVVVLLAVDFVVDLPGLHRMPFRHLERTADQGVGRVLVVHLTLIFGMVGVALTGAPSAFFGVFVFLKTMFAISTALPQWEPEVAPRWFSRLMNRVPNVHPGQTFEQFWADDRAAERARREKNEQPWTAARRRG</sequence>